<organism evidence="1 2">
    <name type="scientific">Rubus argutus</name>
    <name type="common">Southern blackberry</name>
    <dbReference type="NCBI Taxonomy" id="59490"/>
    <lineage>
        <taxon>Eukaryota</taxon>
        <taxon>Viridiplantae</taxon>
        <taxon>Streptophyta</taxon>
        <taxon>Embryophyta</taxon>
        <taxon>Tracheophyta</taxon>
        <taxon>Spermatophyta</taxon>
        <taxon>Magnoliopsida</taxon>
        <taxon>eudicotyledons</taxon>
        <taxon>Gunneridae</taxon>
        <taxon>Pentapetalae</taxon>
        <taxon>rosids</taxon>
        <taxon>fabids</taxon>
        <taxon>Rosales</taxon>
        <taxon>Rosaceae</taxon>
        <taxon>Rosoideae</taxon>
        <taxon>Rosoideae incertae sedis</taxon>
        <taxon>Rubus</taxon>
    </lineage>
</organism>
<name>A0AAW1XZN4_RUBAR</name>
<evidence type="ECO:0000313" key="2">
    <source>
        <dbReference type="Proteomes" id="UP001457282"/>
    </source>
</evidence>
<protein>
    <submittedName>
        <fullName evidence="1">Uncharacterized protein</fullName>
    </submittedName>
</protein>
<reference evidence="1 2" key="1">
    <citation type="journal article" date="2023" name="G3 (Bethesda)">
        <title>A chromosome-length genome assembly and annotation of blackberry (Rubus argutus, cv. 'Hillquist').</title>
        <authorList>
            <person name="Bruna T."/>
            <person name="Aryal R."/>
            <person name="Dudchenko O."/>
            <person name="Sargent D.J."/>
            <person name="Mead D."/>
            <person name="Buti M."/>
            <person name="Cavallini A."/>
            <person name="Hytonen T."/>
            <person name="Andres J."/>
            <person name="Pham M."/>
            <person name="Weisz D."/>
            <person name="Mascagni F."/>
            <person name="Usai G."/>
            <person name="Natali L."/>
            <person name="Bassil N."/>
            <person name="Fernandez G.E."/>
            <person name="Lomsadze A."/>
            <person name="Armour M."/>
            <person name="Olukolu B."/>
            <person name="Poorten T."/>
            <person name="Britton C."/>
            <person name="Davik J."/>
            <person name="Ashrafi H."/>
            <person name="Aiden E.L."/>
            <person name="Borodovsky M."/>
            <person name="Worthington M."/>
        </authorList>
    </citation>
    <scope>NUCLEOTIDE SEQUENCE [LARGE SCALE GENOMIC DNA]</scope>
    <source>
        <strain evidence="1">PI 553951</strain>
    </source>
</reference>
<dbReference type="AlphaFoldDB" id="A0AAW1XZN4"/>
<accession>A0AAW1XZN4</accession>
<evidence type="ECO:0000313" key="1">
    <source>
        <dbReference type="EMBL" id="KAK9942237.1"/>
    </source>
</evidence>
<gene>
    <name evidence="1" type="ORF">M0R45_007913</name>
</gene>
<dbReference type="Proteomes" id="UP001457282">
    <property type="component" value="Unassembled WGS sequence"/>
</dbReference>
<comment type="caution">
    <text evidence="1">The sequence shown here is derived from an EMBL/GenBank/DDBJ whole genome shotgun (WGS) entry which is preliminary data.</text>
</comment>
<proteinExistence type="predicted"/>
<sequence length="86" mass="9590">MSDQRRHVLWREGLDGGLRSKLVRRCRRFDDFAFGGEAAQDWGLNSPLPVYLRIKADGTMGLAVVVASIPKRCLWVDNGGGKFVEA</sequence>
<keyword evidence="2" id="KW-1185">Reference proteome</keyword>
<dbReference type="EMBL" id="JBEDUW010000002">
    <property type="protein sequence ID" value="KAK9942237.1"/>
    <property type="molecule type" value="Genomic_DNA"/>
</dbReference>